<dbReference type="PATRIC" id="fig|65700.7.peg.2085"/>
<dbReference type="SUPFAM" id="SSF52540">
    <property type="entry name" value="P-loop containing nucleoside triphosphate hydrolases"/>
    <property type="match status" value="1"/>
</dbReference>
<name>A0A0M2K904_9GAMM</name>
<protein>
    <submittedName>
        <fullName evidence="1">ATPase AAA</fullName>
    </submittedName>
</protein>
<sequence length="180" mass="21012">MRKLVFIYGAPAVGKLTVGRLLAKDMQATLFHNHMTYDLAMELLASEHEFSTVRHFACRLRLYALTLLFEESQRDIVTTFCYEGSKDDRYIEDIRSACGKHRITPFFVQLRSDRENLLKQVESPDRRRFGKMDTQAKLKEILKQCDYSSVIEAAHHRTFHTSLMSPQKIVDHLLLWFSSP</sequence>
<comment type="caution">
    <text evidence="1">The sequence shown here is derived from an EMBL/GenBank/DDBJ whole genome shotgun (WGS) entry which is preliminary data.</text>
</comment>
<evidence type="ECO:0000313" key="2">
    <source>
        <dbReference type="Proteomes" id="UP000033924"/>
    </source>
</evidence>
<gene>
    <name evidence="1" type="ORF">SY86_08255</name>
</gene>
<dbReference type="RefSeq" id="WP_016190216.1">
    <property type="nucleotide sequence ID" value="NZ_CP089932.1"/>
</dbReference>
<accession>A0A0M2K904</accession>
<dbReference type="EMBL" id="JXNU01000003">
    <property type="protein sequence ID" value="KKF35414.1"/>
    <property type="molecule type" value="Genomic_DNA"/>
</dbReference>
<reference evidence="1 2" key="1">
    <citation type="submission" date="2015-01" db="EMBL/GenBank/DDBJ databases">
        <title>Erwinia tracheiphila.</title>
        <authorList>
            <person name="Shapiro L.R."/>
        </authorList>
    </citation>
    <scope>NUCLEOTIDE SEQUENCE [LARGE SCALE GENOMIC DNA]</scope>
    <source>
        <strain evidence="1 2">BuffGH</strain>
    </source>
</reference>
<dbReference type="AlphaFoldDB" id="A0A0M2K904"/>
<dbReference type="STRING" id="65700.SY86_08255"/>
<keyword evidence="2" id="KW-1185">Reference proteome</keyword>
<proteinExistence type="predicted"/>
<dbReference type="Proteomes" id="UP000033924">
    <property type="component" value="Unassembled WGS sequence"/>
</dbReference>
<organism evidence="1 2">
    <name type="scientific">Erwinia tracheiphila</name>
    <dbReference type="NCBI Taxonomy" id="65700"/>
    <lineage>
        <taxon>Bacteria</taxon>
        <taxon>Pseudomonadati</taxon>
        <taxon>Pseudomonadota</taxon>
        <taxon>Gammaproteobacteria</taxon>
        <taxon>Enterobacterales</taxon>
        <taxon>Erwiniaceae</taxon>
        <taxon>Erwinia</taxon>
    </lineage>
</organism>
<dbReference type="Gene3D" id="3.40.50.300">
    <property type="entry name" value="P-loop containing nucleotide triphosphate hydrolases"/>
    <property type="match status" value="1"/>
</dbReference>
<evidence type="ECO:0000313" key="1">
    <source>
        <dbReference type="EMBL" id="KKF35414.1"/>
    </source>
</evidence>
<dbReference type="InterPro" id="IPR027417">
    <property type="entry name" value="P-loop_NTPase"/>
</dbReference>